<evidence type="ECO:0000259" key="1">
    <source>
        <dbReference type="Pfam" id="PF03732"/>
    </source>
</evidence>
<feature type="domain" description="Retrotransposon gag" evidence="1">
    <location>
        <begin position="34"/>
        <end position="90"/>
    </location>
</feature>
<protein>
    <recommendedName>
        <fullName evidence="1">Retrotransposon gag domain-containing protein</fullName>
    </recommendedName>
</protein>
<evidence type="ECO:0000313" key="3">
    <source>
        <dbReference type="Proteomes" id="UP001157418"/>
    </source>
</evidence>
<dbReference type="Proteomes" id="UP001157418">
    <property type="component" value="Unassembled WGS sequence"/>
</dbReference>
<organism evidence="2 3">
    <name type="scientific">Lactuca virosa</name>
    <dbReference type="NCBI Taxonomy" id="75947"/>
    <lineage>
        <taxon>Eukaryota</taxon>
        <taxon>Viridiplantae</taxon>
        <taxon>Streptophyta</taxon>
        <taxon>Embryophyta</taxon>
        <taxon>Tracheophyta</taxon>
        <taxon>Spermatophyta</taxon>
        <taxon>Magnoliopsida</taxon>
        <taxon>eudicotyledons</taxon>
        <taxon>Gunneridae</taxon>
        <taxon>Pentapetalae</taxon>
        <taxon>asterids</taxon>
        <taxon>campanulids</taxon>
        <taxon>Asterales</taxon>
        <taxon>Asteraceae</taxon>
        <taxon>Cichorioideae</taxon>
        <taxon>Cichorieae</taxon>
        <taxon>Lactucinae</taxon>
        <taxon>Lactuca</taxon>
    </lineage>
</organism>
<accession>A0AAU9P237</accession>
<dbReference type="AlphaFoldDB" id="A0AAU9P237"/>
<keyword evidence="3" id="KW-1185">Reference proteome</keyword>
<dbReference type="InterPro" id="IPR005162">
    <property type="entry name" value="Retrotrans_gag_dom"/>
</dbReference>
<gene>
    <name evidence="2" type="ORF">LVIROSA_LOCUS30159</name>
</gene>
<proteinExistence type="predicted"/>
<reference evidence="2 3" key="1">
    <citation type="submission" date="2022-01" db="EMBL/GenBank/DDBJ databases">
        <authorList>
            <person name="Xiong W."/>
            <person name="Schranz E."/>
        </authorList>
    </citation>
    <scope>NUCLEOTIDE SEQUENCE [LARGE SCALE GENOMIC DNA]</scope>
</reference>
<dbReference type="Pfam" id="PF03732">
    <property type="entry name" value="Retrotrans_gag"/>
    <property type="match status" value="1"/>
</dbReference>
<dbReference type="EMBL" id="CAKMRJ010005523">
    <property type="protein sequence ID" value="CAH1444308.1"/>
    <property type="molecule type" value="Genomic_DNA"/>
</dbReference>
<sequence>MPLFEGEDACGWVYKAEQLFDMQGLGTSSEKLRAAVLCIEGPVLSWYRWNEQQSPFQSWEELKHRLLDRFQPSQYGNLYQQFLAISQDSRGYCTGVCGII</sequence>
<evidence type="ECO:0000313" key="2">
    <source>
        <dbReference type="EMBL" id="CAH1444308.1"/>
    </source>
</evidence>
<comment type="caution">
    <text evidence="2">The sequence shown here is derived from an EMBL/GenBank/DDBJ whole genome shotgun (WGS) entry which is preliminary data.</text>
</comment>
<name>A0AAU9P237_9ASTR</name>